<evidence type="ECO:0000313" key="1">
    <source>
        <dbReference type="EMBL" id="AEA99084.1"/>
    </source>
</evidence>
<dbReference type="AlphaFoldDB" id="F2GCC8"/>
<dbReference type="KEGG" id="amc:MADE_1014750"/>
<keyword evidence="2" id="KW-1185">Reference proteome</keyword>
<organism evidence="1 2">
    <name type="scientific">Alteromonas mediterranea (strain DSM 17117 / CIP 110805 / LMG 28347 / Deep ecotype)</name>
    <dbReference type="NCBI Taxonomy" id="1774373"/>
    <lineage>
        <taxon>Bacteria</taxon>
        <taxon>Pseudomonadati</taxon>
        <taxon>Pseudomonadota</taxon>
        <taxon>Gammaproteobacteria</taxon>
        <taxon>Alteromonadales</taxon>
        <taxon>Alteromonadaceae</taxon>
        <taxon>Alteromonas/Salinimonas group</taxon>
        <taxon>Alteromonas</taxon>
    </lineage>
</organism>
<accession>F2GCC8</accession>
<evidence type="ECO:0000313" key="2">
    <source>
        <dbReference type="Proteomes" id="UP000001870"/>
    </source>
</evidence>
<reference evidence="1 2" key="1">
    <citation type="journal article" date="2008" name="ISME J.">
        <title>Comparative genomics of two ecotypes of the marine planktonic copiotroph Alteromonas macleodii suggests alternative lifestyles associated with different kinds of particulate organic matter.</title>
        <authorList>
            <person name="Ivars-Martinez E."/>
            <person name="Martin-Cuadrado A.B."/>
            <person name="D'Auria G."/>
            <person name="Mira A."/>
            <person name="Ferriera S."/>
            <person name="Johnson J."/>
            <person name="Friedman R."/>
            <person name="Rodriguez-Valera F."/>
        </authorList>
    </citation>
    <scope>NUCLEOTIDE SEQUENCE [LARGE SCALE GENOMIC DNA]</scope>
    <source>
        <strain evidence="2">DSM 17117 / CIP 110805 / LMG 28347 / Deep ecotype</strain>
    </source>
</reference>
<dbReference type="EMBL" id="CP001103">
    <property type="protein sequence ID" value="AEA99084.1"/>
    <property type="molecule type" value="Genomic_DNA"/>
</dbReference>
<reference evidence="1 2" key="2">
    <citation type="journal article" date="2015" name="Antonie Van Leeuwenhoek">
        <title>Ecophysiological diversity of a novel member of the genus Alteromonas, and description of Alteromonas mediterranea sp. nov.</title>
        <authorList>
            <person name="Ivanova E.P."/>
            <person name="Lopez-Perez M."/>
            <person name="Zabalos M."/>
            <person name="Nguyen S.H."/>
            <person name="Webb H.K."/>
            <person name="Ryan J."/>
            <person name="Lagutin K."/>
            <person name="Vyssotski M."/>
            <person name="Crawford R.J."/>
            <person name="Rodriguez-Valera F."/>
        </authorList>
    </citation>
    <scope>NUCLEOTIDE SEQUENCE [LARGE SCALE GENOMIC DNA]</scope>
    <source>
        <strain evidence="2">DSM 17117 / CIP 110805 / LMG 28347 / Deep ecotype</strain>
    </source>
</reference>
<dbReference type="HOGENOM" id="CLU_2875760_0_0_6"/>
<dbReference type="Proteomes" id="UP000001870">
    <property type="component" value="Chromosome"/>
</dbReference>
<gene>
    <name evidence="1" type="ordered locus">MADE_1014750</name>
</gene>
<name>F2GCC8_ALTMD</name>
<proteinExistence type="predicted"/>
<sequence length="63" mass="7175">MASLQVQIIKFEIDVSIVAWDEKGDINLNVERLIHKLCINLSTTTPDKDNMLNIVYDSQNINS</sequence>
<protein>
    <submittedName>
        <fullName evidence="1">Uncharacterized protein</fullName>
    </submittedName>
</protein>